<dbReference type="OrthoDB" id="1470350at2759"/>
<dbReference type="InterPro" id="IPR002401">
    <property type="entry name" value="Cyt_P450_E_grp-I"/>
</dbReference>
<dbReference type="STRING" id="91626.A0A0C9M9L5"/>
<proteinExistence type="inferred from homology"/>
<comment type="cofactor">
    <cofactor evidence="2">
        <name>heme</name>
        <dbReference type="ChEBI" id="CHEBI:30413"/>
    </cofactor>
</comment>
<evidence type="ECO:0000256" key="2">
    <source>
        <dbReference type="PIRSR" id="PIRSR602401-1"/>
    </source>
</evidence>
<dbReference type="GO" id="GO:0016705">
    <property type="term" value="F:oxidoreductase activity, acting on paired donors, with incorporation or reduction of molecular oxygen"/>
    <property type="evidence" value="ECO:0007669"/>
    <property type="project" value="InterPro"/>
</dbReference>
<dbReference type="PANTHER" id="PTHR24305:SF166">
    <property type="entry name" value="CYTOCHROME P450 12A4, MITOCHONDRIAL-RELATED"/>
    <property type="match status" value="1"/>
</dbReference>
<dbReference type="InterPro" id="IPR036396">
    <property type="entry name" value="Cyt_P450_sf"/>
</dbReference>
<dbReference type="GO" id="GO:0004497">
    <property type="term" value="F:monooxygenase activity"/>
    <property type="evidence" value="ECO:0007669"/>
    <property type="project" value="InterPro"/>
</dbReference>
<keyword evidence="2" id="KW-0349">Heme</keyword>
<evidence type="ECO:0000256" key="1">
    <source>
        <dbReference type="ARBA" id="ARBA00010617"/>
    </source>
</evidence>
<comment type="similarity">
    <text evidence="1">Belongs to the cytochrome P450 family.</text>
</comment>
<evidence type="ECO:0000313" key="5">
    <source>
        <dbReference type="Proteomes" id="UP000053815"/>
    </source>
</evidence>
<keyword evidence="5" id="KW-1185">Reference proteome</keyword>
<keyword evidence="3" id="KW-0472">Membrane</keyword>
<evidence type="ECO:0000256" key="3">
    <source>
        <dbReference type="SAM" id="Phobius"/>
    </source>
</evidence>
<dbReference type="Gene3D" id="1.10.630.10">
    <property type="entry name" value="Cytochrome P450"/>
    <property type="match status" value="1"/>
</dbReference>
<dbReference type="InterPro" id="IPR050121">
    <property type="entry name" value="Cytochrome_P450_monoxygenase"/>
</dbReference>
<dbReference type="SUPFAM" id="SSF48264">
    <property type="entry name" value="Cytochrome P450"/>
    <property type="match status" value="1"/>
</dbReference>
<dbReference type="CDD" id="cd00302">
    <property type="entry name" value="cytochrome_P450"/>
    <property type="match status" value="1"/>
</dbReference>
<dbReference type="Proteomes" id="UP000053815">
    <property type="component" value="Unassembled WGS sequence"/>
</dbReference>
<evidence type="ECO:0000313" key="4">
    <source>
        <dbReference type="EMBL" id="GAN03989.1"/>
    </source>
</evidence>
<keyword evidence="2" id="KW-0479">Metal-binding</keyword>
<feature type="binding site" description="axial binding residue" evidence="2">
    <location>
        <position position="509"/>
    </location>
    <ligand>
        <name>heme</name>
        <dbReference type="ChEBI" id="CHEBI:30413"/>
    </ligand>
    <ligandPart>
        <name>Fe</name>
        <dbReference type="ChEBI" id="CHEBI:18248"/>
    </ligandPart>
</feature>
<keyword evidence="2" id="KW-0408">Iron</keyword>
<dbReference type="PRINTS" id="PR00463">
    <property type="entry name" value="EP450I"/>
</dbReference>
<keyword evidence="3" id="KW-0812">Transmembrane</keyword>
<name>A0A0C9M9L5_9FUNG</name>
<dbReference type="InterPro" id="IPR001128">
    <property type="entry name" value="Cyt_P450"/>
</dbReference>
<dbReference type="GO" id="GO:0005506">
    <property type="term" value="F:iron ion binding"/>
    <property type="evidence" value="ECO:0007669"/>
    <property type="project" value="InterPro"/>
</dbReference>
<organism evidence="4">
    <name type="scientific">Mucor ambiguus</name>
    <dbReference type="NCBI Taxonomy" id="91626"/>
    <lineage>
        <taxon>Eukaryota</taxon>
        <taxon>Fungi</taxon>
        <taxon>Fungi incertae sedis</taxon>
        <taxon>Mucoromycota</taxon>
        <taxon>Mucoromycotina</taxon>
        <taxon>Mucoromycetes</taxon>
        <taxon>Mucorales</taxon>
        <taxon>Mucorineae</taxon>
        <taxon>Mucoraceae</taxon>
        <taxon>Mucor</taxon>
    </lineage>
</organism>
<accession>A0A0C9M9L5</accession>
<dbReference type="GO" id="GO:0020037">
    <property type="term" value="F:heme binding"/>
    <property type="evidence" value="ECO:0007669"/>
    <property type="project" value="InterPro"/>
</dbReference>
<protein>
    <submittedName>
        <fullName evidence="4">Cytochrome P450</fullName>
    </submittedName>
</protein>
<keyword evidence="3" id="KW-1133">Transmembrane helix</keyword>
<dbReference type="PRINTS" id="PR00385">
    <property type="entry name" value="P450"/>
</dbReference>
<dbReference type="AlphaFoldDB" id="A0A0C9M9L5"/>
<dbReference type="EMBL" id="DF836341">
    <property type="protein sequence ID" value="GAN03989.1"/>
    <property type="molecule type" value="Genomic_DNA"/>
</dbReference>
<gene>
    <name evidence="4" type="ORF">MAM1_0052d03445</name>
</gene>
<reference evidence="4" key="1">
    <citation type="submission" date="2014-09" db="EMBL/GenBank/DDBJ databases">
        <title>Draft genome sequence of an oleaginous Mucoromycotina fungus Mucor ambiguus NBRC6742.</title>
        <authorList>
            <person name="Takeda I."/>
            <person name="Yamane N."/>
            <person name="Morita T."/>
            <person name="Tamano K."/>
            <person name="Machida M."/>
            <person name="Baker S."/>
            <person name="Koike H."/>
        </authorList>
    </citation>
    <scope>NUCLEOTIDE SEQUENCE</scope>
    <source>
        <strain evidence="4">NBRC 6742</strain>
    </source>
</reference>
<feature type="transmembrane region" description="Helical" evidence="3">
    <location>
        <begin position="20"/>
        <end position="37"/>
    </location>
</feature>
<sequence length="561" mass="63382">MSQLVYYLLQSISAVYSTQSMAAMPILVVIAYMVYYYNKRYRSPLATAPLAPAEHFLVKHFGLVPPPSDAEKVDTLSQFLIRVGQDASLSPISVCWSITGTPLVIVNTLKGIKDVLIDGQAKSKVKDEPSKVQRGNLIRLIQNLVFGGKSLNNVVGEEWRWRRHILLPPFQPKQLVPKLLPYVASRAATLLKVFEEHSETGEAIELDDLFMDMTMDVINYYLYGRSDLNYEIVGGRRNLKNEHHRLGLGFMSVEAWLPFGINKTNWAQRTYKPARDVLKKFIRDSLVYALEDYKRDVKEYEEQDIPVKQRSYRSVAACAFASGRYADDQVDLINDLLSLTFAGYDTTAHTLAFAFSELARNPALQDELFAQVRQMLGPPPVAPESVTAEKLARMPLVTAIYRETLRKYPAVVFIPVHVNRDTVVDGAIVPGGAEIWCNVRGVQMNPAVFPDPDKFDPTRWLRPEDKMTDGTLDNAFDNLTTASNSHVTITPETQYNFPDLSFTLGQHACIGKNLAILELRTVIACTMNQFYCTLKKDSVIDTKIVLTTKPRHGVWVHFKKR</sequence>
<dbReference type="PANTHER" id="PTHR24305">
    <property type="entry name" value="CYTOCHROME P450"/>
    <property type="match status" value="1"/>
</dbReference>
<dbReference type="Pfam" id="PF00067">
    <property type="entry name" value="p450"/>
    <property type="match status" value="1"/>
</dbReference>